<dbReference type="PROSITE" id="PS51892">
    <property type="entry name" value="SUBTILASE"/>
    <property type="match status" value="1"/>
</dbReference>
<dbReference type="InterPro" id="IPR015500">
    <property type="entry name" value="Peptidase_S8_subtilisin-rel"/>
</dbReference>
<feature type="domain" description="SbsA Ig-like" evidence="10">
    <location>
        <begin position="1113"/>
        <end position="1216"/>
    </location>
</feature>
<gene>
    <name evidence="11" type="ORF">HUE87_11245</name>
</gene>
<evidence type="ECO:0000256" key="4">
    <source>
        <dbReference type="ARBA" id="ARBA00022825"/>
    </source>
</evidence>
<feature type="domain" description="Peptidase S8/S53" evidence="8">
    <location>
        <begin position="250"/>
        <end position="521"/>
    </location>
</feature>
<feature type="domain" description="SbsA Ig-like" evidence="10">
    <location>
        <begin position="1003"/>
        <end position="1105"/>
    </location>
</feature>
<reference evidence="11 12" key="1">
    <citation type="submission" date="2020-05" db="EMBL/GenBank/DDBJ databases">
        <title>Sulfurimonas marisnigri, sp. nov., and Sulfurimonas baltica, sp. nov., manganese oxide reducing chemolithoautotrophs of the class Epsilonproteobacteria isolated from the pelagic redoxclines of the Black and Baltic Seas and emended description of the genus Sulfurimonas.</title>
        <authorList>
            <person name="Henkel J.V."/>
            <person name="Laudan C."/>
            <person name="Werner J."/>
            <person name="Neu T."/>
            <person name="Plewe S."/>
            <person name="Sproer C."/>
            <person name="Bunk B."/>
            <person name="Schulz-Vogt H.N."/>
        </authorList>
    </citation>
    <scope>NUCLEOTIDE SEQUENCE [LARGE SCALE GENOMIC DNA]</scope>
    <source>
        <strain evidence="11 12">SoZ1</strain>
    </source>
</reference>
<feature type="domain" description="SbsA Ig-like" evidence="10">
    <location>
        <begin position="898"/>
        <end position="998"/>
    </location>
</feature>
<feature type="chain" id="PRO_5032834782" evidence="7">
    <location>
        <begin position="20"/>
        <end position="1473"/>
    </location>
</feature>
<evidence type="ECO:0000259" key="8">
    <source>
        <dbReference type="Pfam" id="PF00082"/>
    </source>
</evidence>
<dbReference type="PANTHER" id="PTHR42884:SF14">
    <property type="entry name" value="NEUROENDOCRINE CONVERTASE 1"/>
    <property type="match status" value="1"/>
</dbReference>
<feature type="active site" description="Charge relay system" evidence="5 6">
    <location>
        <position position="259"/>
    </location>
</feature>
<dbReference type="GO" id="GO:0016485">
    <property type="term" value="P:protein processing"/>
    <property type="evidence" value="ECO:0007669"/>
    <property type="project" value="TreeGrafter"/>
</dbReference>
<feature type="active site" description="Charge relay system" evidence="5 6">
    <location>
        <position position="468"/>
    </location>
</feature>
<feature type="domain" description="SbsA Ig-like" evidence="10">
    <location>
        <begin position="792"/>
        <end position="892"/>
    </location>
</feature>
<evidence type="ECO:0000256" key="5">
    <source>
        <dbReference type="PIRSR" id="PIRSR615500-1"/>
    </source>
</evidence>
<dbReference type="PROSITE" id="PS51257">
    <property type="entry name" value="PROKAR_LIPOPROTEIN"/>
    <property type="match status" value="1"/>
</dbReference>
<evidence type="ECO:0000256" key="7">
    <source>
        <dbReference type="SAM" id="SignalP"/>
    </source>
</evidence>
<feature type="active site" description="Charge relay system" evidence="5 6">
    <location>
        <position position="295"/>
    </location>
</feature>
<dbReference type="Proteomes" id="UP000593836">
    <property type="component" value="Chromosome"/>
</dbReference>
<proteinExistence type="inferred from homology"/>
<dbReference type="GO" id="GO:0016020">
    <property type="term" value="C:membrane"/>
    <property type="evidence" value="ECO:0007669"/>
    <property type="project" value="TreeGrafter"/>
</dbReference>
<evidence type="ECO:0000256" key="3">
    <source>
        <dbReference type="ARBA" id="ARBA00022801"/>
    </source>
</evidence>
<dbReference type="RefSeq" id="WP_194366481.1">
    <property type="nucleotide sequence ID" value="NZ_CP054493.1"/>
</dbReference>
<dbReference type="Gene3D" id="2.60.40.1220">
    <property type="match status" value="4"/>
</dbReference>
<keyword evidence="2 7" id="KW-0732">Signal</keyword>
<dbReference type="InterPro" id="IPR036852">
    <property type="entry name" value="Peptidase_S8/S53_dom_sf"/>
</dbReference>
<organism evidence="11 12">
    <name type="scientific">Candidatus Sulfurimonas marisnigri</name>
    <dbReference type="NCBI Taxonomy" id="2740405"/>
    <lineage>
        <taxon>Bacteria</taxon>
        <taxon>Pseudomonadati</taxon>
        <taxon>Campylobacterota</taxon>
        <taxon>Epsilonproteobacteria</taxon>
        <taxon>Campylobacterales</taxon>
        <taxon>Sulfurimonadaceae</taxon>
        <taxon>Sulfurimonas</taxon>
    </lineage>
</organism>
<dbReference type="Pfam" id="PF00082">
    <property type="entry name" value="Peptidase_S8"/>
    <property type="match status" value="1"/>
</dbReference>
<comment type="similarity">
    <text evidence="6">Belongs to the peptidase S8 family.</text>
</comment>
<evidence type="ECO:0000256" key="6">
    <source>
        <dbReference type="PROSITE-ProRule" id="PRU01240"/>
    </source>
</evidence>
<keyword evidence="3 6" id="KW-0378">Hydrolase</keyword>
<dbReference type="SUPFAM" id="SSF52743">
    <property type="entry name" value="Subtilisin-like"/>
    <property type="match status" value="1"/>
</dbReference>
<evidence type="ECO:0000256" key="2">
    <source>
        <dbReference type="ARBA" id="ARBA00022729"/>
    </source>
</evidence>
<dbReference type="PROSITE" id="PS00138">
    <property type="entry name" value="SUBTILASE_SER"/>
    <property type="match status" value="1"/>
</dbReference>
<dbReference type="InterPro" id="IPR011460">
    <property type="entry name" value="Lcl_C"/>
</dbReference>
<evidence type="ECO:0000313" key="12">
    <source>
        <dbReference type="Proteomes" id="UP000593836"/>
    </source>
</evidence>
<keyword evidence="1 6" id="KW-0645">Protease</keyword>
<dbReference type="InterPro" id="IPR032812">
    <property type="entry name" value="SbsA_Ig"/>
</dbReference>
<dbReference type="PROSITE" id="PS00137">
    <property type="entry name" value="SUBTILASE_HIS"/>
    <property type="match status" value="1"/>
</dbReference>
<keyword evidence="4 6" id="KW-0720">Serine protease</keyword>
<dbReference type="Gene3D" id="3.40.50.200">
    <property type="entry name" value="Peptidase S8/S53 domain"/>
    <property type="match status" value="1"/>
</dbReference>
<dbReference type="PANTHER" id="PTHR42884">
    <property type="entry name" value="PROPROTEIN CONVERTASE SUBTILISIN/KEXIN-RELATED"/>
    <property type="match status" value="1"/>
</dbReference>
<sequence>MIRSIIISFLILFSLTGCGEGDGSGTVTGQFVDAPVQGLGYTCSSGTTGTTNSNGEYTCIIGDSVTFFIGSVEIGTSSAQETAITPYSLFTNNNVAAINLARLLQSVDTGSVSGVIVIDTALEANIPADTNFSNVDFNTTIQDALDIVLVSETEARTTMNEAIIIAGGIVPADVDSNATQIVEEETSLFDFDEIQAFVAAGISTVGQAIADEYYKYAWHIEDHNNNFTTSNGIDSSASVNIKSAWEITRGQGVLVAVIDDSFNTTHEDLKDNIVATYNAKTGSSIVFDSELTSAHGTAVSGIVGASANNKGVVGVAPDAKLLLIAIGEGENNSDLTLIDAFEYARIHGAHVVSCSWGTESVSEAVSVKIKELYDDGITVVFASGNLGKDLDSEGISDESELPWVIGVGASSETNNKTQNSNYGKNIDILAPSGNNIGIVTTDEMGYTGRNGSDLGIVNKNYTFLKGTSASAPIVSGVVALLLSEKPDLSPAQIRHILINSTDKIGDVTYNENGWNSQYAYGKINAHAALLAIGDVPASVDITVEEAEVTNADPDRVEVDVEYRGSFGWTSITPGLSTSSGSPTTGIELQPTFVGRAGQSLSSSTVTNTANASWVKMSTADITCTTNNTSCWNVPLSYSSSGRDITVTFPTSLTMGTTYRIRFTTSISGGGDNLSSNRNYYFTTISDSTPPTLTSVSMASNNSADSTKARPTNQITVTFTANEALDVGATTATIAGQSATIALVSGTTYTAKYTMTTATNNGNIAFLITARDTAGNAASAVSTTTDGSSVTFDKTGPTVNTPISPASGATLVAKNTTVVFTFNEAMDASTLTTSNISMDNGVTGSVGVSGNTVTFTPSVDLADNTTYTLTVTTGVKDALGNAIASNFTSSFSTVLPESVPPVVSSTNPADGASGVDFKGNVQVTFNETMNASTINTTNIRLLDGATPISGSVSLSGNTATFIPDAYMDFSKTYTIRVETGVQDASANNLASTFTSTFTTQAPETTPPTISSISPANNEEDVVLNSAVTITFSEEMKASTITTSNIIVKDSNNDVVAGTVSLSNNVATFTPTANYAIDEVYSVRVTTGVQDLSANGLASQSDTIFTTVASACTQTANPTICYSVPEDDAISVLIDSSISIRFSEAMVAGGMSTSNIVLRNESSTSIPGTVTYDGYTATFTPSSSLTYNHTYTINVNGGVVGATTSNGMGSQATRTFTTAVDSSGDNVRDNTKEVVVLGESSLVWQDDADVLTTKTWSSAKTYCADSTLGGYDDWYLPDVNELKSLADEIDEDESIFQNIVSGYFWSSETYSGDSNRALDVRFNNGSVNHYGKLNSDYVRCVRSSRGSEAGADEADIPSGIVNMNSTALVWQDNNYNTKTNWQSAVDYCTGLSLATFTDWRLPTITELESIVDRGDEGTTPFLNSVFQTGEMDIYWSSTSVERPTTDVKYLDFYSGDPGTANKTTGSGIARCVRNK</sequence>
<protein>
    <submittedName>
        <fullName evidence="11">Ig-like domain-containing protein</fullName>
    </submittedName>
</protein>
<evidence type="ECO:0000313" key="11">
    <source>
        <dbReference type="EMBL" id="QOY54436.1"/>
    </source>
</evidence>
<dbReference type="InterPro" id="IPR014755">
    <property type="entry name" value="Cu-Rt/internalin_Ig-like"/>
</dbReference>
<dbReference type="PRINTS" id="PR00723">
    <property type="entry name" value="SUBTILISIN"/>
</dbReference>
<dbReference type="InterPro" id="IPR023828">
    <property type="entry name" value="Peptidase_S8_Ser-AS"/>
</dbReference>
<dbReference type="GO" id="GO:0004252">
    <property type="term" value="F:serine-type endopeptidase activity"/>
    <property type="evidence" value="ECO:0007669"/>
    <property type="project" value="UniProtKB-UniRule"/>
</dbReference>
<evidence type="ECO:0000256" key="1">
    <source>
        <dbReference type="ARBA" id="ARBA00022670"/>
    </source>
</evidence>
<dbReference type="InterPro" id="IPR000209">
    <property type="entry name" value="Peptidase_S8/S53_dom"/>
</dbReference>
<feature type="domain" description="Lcl C-terminal" evidence="9">
    <location>
        <begin position="1238"/>
        <end position="1340"/>
    </location>
</feature>
<evidence type="ECO:0000259" key="10">
    <source>
        <dbReference type="Pfam" id="PF13205"/>
    </source>
</evidence>
<feature type="domain" description="Lcl C-terminal" evidence="9">
    <location>
        <begin position="1358"/>
        <end position="1471"/>
    </location>
</feature>
<dbReference type="KEGG" id="smas:HUE87_11245"/>
<dbReference type="InterPro" id="IPR022398">
    <property type="entry name" value="Peptidase_S8_His-AS"/>
</dbReference>
<dbReference type="Pfam" id="PF07603">
    <property type="entry name" value="Lcl_C"/>
    <property type="match status" value="2"/>
</dbReference>
<keyword evidence="12" id="KW-1185">Reference proteome</keyword>
<evidence type="ECO:0000259" key="9">
    <source>
        <dbReference type="Pfam" id="PF07603"/>
    </source>
</evidence>
<accession>A0A7S7LZT2</accession>
<feature type="signal peptide" evidence="7">
    <location>
        <begin position="1"/>
        <end position="19"/>
    </location>
</feature>
<name>A0A7S7LZT2_9BACT</name>
<dbReference type="Pfam" id="PF13205">
    <property type="entry name" value="Big_5"/>
    <property type="match status" value="4"/>
</dbReference>
<dbReference type="EMBL" id="CP054493">
    <property type="protein sequence ID" value="QOY54436.1"/>
    <property type="molecule type" value="Genomic_DNA"/>
</dbReference>